<sequence length="421" mass="44881">MAVPSQPHQATYDAIVIGAGIQGSFAAYHLAQRHRDTLLLEQFILPHSRGSSHGQSRITRSAYARAPYARMIPDSFRLWQRLEAEAGTSLYRRTGLVVLGPAGDPELEGCRHSLGTDRVLDATALARCFPGLRLHAGEVAVWDGTGGVLFADRALRAVQVGAARGVGGLLAPSPQPPPTPIPTQDVFRRHGGTLRDGEKVLSVEPGAVLTVTTTGGVYRAPRLIITAGAWTSTLVAPLGLRLPLQPLRIDVCYWREKDSGTLSVGTARPCPGTPSVGTTGPCFMALGLRRAPHGIYGLPALEYPGLVKVCYHHGSPTDPEKRDRAPPGAPRPDVTLLSDFISSYLPGLDPQPAVVETCLYTVRPPFPGVEPRCPGSQPLLLPAPRDPLALHPHTLSLGEEPSHSTAPFAIARFPGALRALL</sequence>
<keyword evidence="5" id="KW-0560">Oxidoreductase</keyword>
<feature type="domain" description="FAD dependent oxidoreductase" evidence="6">
    <location>
        <begin position="186"/>
        <end position="364"/>
    </location>
</feature>
<organism evidence="7 8">
    <name type="scientific">Rhynochetos jubatus</name>
    <name type="common">kagu</name>
    <dbReference type="NCBI Taxonomy" id="54386"/>
    <lineage>
        <taxon>Eukaryota</taxon>
        <taxon>Metazoa</taxon>
        <taxon>Chordata</taxon>
        <taxon>Craniata</taxon>
        <taxon>Vertebrata</taxon>
        <taxon>Euteleostomi</taxon>
        <taxon>Archelosauria</taxon>
        <taxon>Archosauria</taxon>
        <taxon>Dinosauria</taxon>
        <taxon>Saurischia</taxon>
        <taxon>Theropoda</taxon>
        <taxon>Coelurosauria</taxon>
        <taxon>Aves</taxon>
        <taxon>Neognathae</taxon>
        <taxon>Neoaves</taxon>
        <taxon>Phaethontimorphae</taxon>
        <taxon>Eurypygiformes</taxon>
        <taxon>Rhynochetidae</taxon>
        <taxon>Rhynochetos</taxon>
    </lineage>
</organism>
<name>A0A7K6S679_9AVES</name>
<dbReference type="OrthoDB" id="424974at2759"/>
<dbReference type="PANTHER" id="PTHR10961:SF46">
    <property type="entry name" value="PEROXISOMAL SARCOSINE OXIDASE"/>
    <property type="match status" value="1"/>
</dbReference>
<reference evidence="7 8" key="1">
    <citation type="submission" date="2019-09" db="EMBL/GenBank/DDBJ databases">
        <title>Bird 10,000 Genomes (B10K) Project - Family phase.</title>
        <authorList>
            <person name="Zhang G."/>
        </authorList>
    </citation>
    <scope>NUCLEOTIDE SEQUENCE [LARGE SCALE GENOMIC DNA]</scope>
    <source>
        <strain evidence="7">B10K-DU-029-58</strain>
        <tissue evidence="7">Muscle</tissue>
    </source>
</reference>
<evidence type="ECO:0000256" key="5">
    <source>
        <dbReference type="ARBA" id="ARBA00023002"/>
    </source>
</evidence>
<comment type="similarity">
    <text evidence="2">Belongs to the MSOX/MTOX family.</text>
</comment>
<keyword evidence="3" id="KW-0285">Flavoprotein</keyword>
<evidence type="ECO:0000256" key="2">
    <source>
        <dbReference type="ARBA" id="ARBA00010989"/>
    </source>
</evidence>
<comment type="cofactor">
    <cofactor evidence="1">
        <name>FAD</name>
        <dbReference type="ChEBI" id="CHEBI:57692"/>
    </cofactor>
</comment>
<feature type="domain" description="FAD dependent oxidoreductase" evidence="6">
    <location>
        <begin position="13"/>
        <end position="163"/>
    </location>
</feature>
<dbReference type="PANTHER" id="PTHR10961">
    <property type="entry name" value="PEROXISOMAL SARCOSINE OXIDASE"/>
    <property type="match status" value="1"/>
</dbReference>
<proteinExistence type="inferred from homology"/>
<dbReference type="InterPro" id="IPR036188">
    <property type="entry name" value="FAD/NAD-bd_sf"/>
</dbReference>
<feature type="non-terminal residue" evidence="7">
    <location>
        <position position="1"/>
    </location>
</feature>
<dbReference type="GO" id="GO:0005777">
    <property type="term" value="C:peroxisome"/>
    <property type="evidence" value="ECO:0007669"/>
    <property type="project" value="TreeGrafter"/>
</dbReference>
<feature type="non-terminal residue" evidence="7">
    <location>
        <position position="421"/>
    </location>
</feature>
<evidence type="ECO:0000259" key="6">
    <source>
        <dbReference type="Pfam" id="PF01266"/>
    </source>
</evidence>
<keyword evidence="8" id="KW-1185">Reference proteome</keyword>
<dbReference type="GO" id="GO:0033514">
    <property type="term" value="P:L-lysine catabolic process to acetyl-CoA via L-pipecolate"/>
    <property type="evidence" value="ECO:0007669"/>
    <property type="project" value="TreeGrafter"/>
</dbReference>
<protein>
    <submittedName>
        <fullName evidence="7">SOX oxidase</fullName>
    </submittedName>
</protein>
<dbReference type="InterPro" id="IPR006076">
    <property type="entry name" value="FAD-dep_OxRdtase"/>
</dbReference>
<dbReference type="SUPFAM" id="SSF54373">
    <property type="entry name" value="FAD-linked reductases, C-terminal domain"/>
    <property type="match status" value="1"/>
</dbReference>
<dbReference type="SUPFAM" id="SSF51905">
    <property type="entry name" value="FAD/NAD(P)-binding domain"/>
    <property type="match status" value="1"/>
</dbReference>
<gene>
    <name evidence="7" type="primary">Pipox</name>
    <name evidence="7" type="ORF">RHYJUB_R01102</name>
</gene>
<dbReference type="GO" id="GO:0050031">
    <property type="term" value="F:L-pipecolate oxidase activity"/>
    <property type="evidence" value="ECO:0007669"/>
    <property type="project" value="TreeGrafter"/>
</dbReference>
<dbReference type="Gene3D" id="3.50.50.60">
    <property type="entry name" value="FAD/NAD(P)-binding domain"/>
    <property type="match status" value="2"/>
</dbReference>
<evidence type="ECO:0000256" key="1">
    <source>
        <dbReference type="ARBA" id="ARBA00001974"/>
    </source>
</evidence>
<dbReference type="GO" id="GO:0050660">
    <property type="term" value="F:flavin adenine dinucleotide binding"/>
    <property type="evidence" value="ECO:0007669"/>
    <property type="project" value="InterPro"/>
</dbReference>
<evidence type="ECO:0000256" key="3">
    <source>
        <dbReference type="ARBA" id="ARBA00022630"/>
    </source>
</evidence>
<accession>A0A7K6S679</accession>
<dbReference type="AlphaFoldDB" id="A0A7K6S679"/>
<evidence type="ECO:0000256" key="4">
    <source>
        <dbReference type="ARBA" id="ARBA00022827"/>
    </source>
</evidence>
<dbReference type="GO" id="GO:0008115">
    <property type="term" value="F:sarcosine oxidase activity"/>
    <property type="evidence" value="ECO:0007669"/>
    <property type="project" value="TreeGrafter"/>
</dbReference>
<dbReference type="EMBL" id="VZRY01004747">
    <property type="protein sequence ID" value="NWW93337.1"/>
    <property type="molecule type" value="Genomic_DNA"/>
</dbReference>
<evidence type="ECO:0000313" key="8">
    <source>
        <dbReference type="Proteomes" id="UP000570016"/>
    </source>
</evidence>
<dbReference type="Proteomes" id="UP000570016">
    <property type="component" value="Unassembled WGS sequence"/>
</dbReference>
<comment type="caution">
    <text evidence="7">The sequence shown here is derived from an EMBL/GenBank/DDBJ whole genome shotgun (WGS) entry which is preliminary data.</text>
</comment>
<dbReference type="Gene3D" id="3.30.9.10">
    <property type="entry name" value="D-Amino Acid Oxidase, subunit A, domain 2"/>
    <property type="match status" value="2"/>
</dbReference>
<dbReference type="InterPro" id="IPR045170">
    <property type="entry name" value="MTOX"/>
</dbReference>
<dbReference type="Pfam" id="PF01266">
    <property type="entry name" value="DAO"/>
    <property type="match status" value="2"/>
</dbReference>
<evidence type="ECO:0000313" key="7">
    <source>
        <dbReference type="EMBL" id="NWW93337.1"/>
    </source>
</evidence>
<keyword evidence="4" id="KW-0274">FAD</keyword>